<evidence type="ECO:0000256" key="1">
    <source>
        <dbReference type="ARBA" id="ARBA00004141"/>
    </source>
</evidence>
<sequence>MAHHNESLRERTLNNENLAGPEINRAGVSEDHADLIDRTHNNGNLTAPTLDMSAPLEKDFSNSPYSNGYHQHLDTSQDSQTALRKIRTAGSISITPELFEKLYLSPQTRVHGDLRRTVGNPTPLALIGFLISLTPLSMDLMGWRGAGGNGESLLDGRDDSSHADYTSAGAAGTGTYYFFGGLLMILGSLGEFLIGNTFPFVVFGSFGAFWLGWAATLQPFYNAYGAYSTTDVAADGLATVGFRSSYAFFFVAMAILCFIYMICSLRTNMCFFMIFFTITLAFCMLAGSYFEANNGNLARSHNLQIAGGALAFVTTLFGWWIFIAIMLASLDFPFEVPVGDLSGFIKGATEKRARSESV</sequence>
<keyword evidence="9" id="KW-1185">Reference proteome</keyword>
<comment type="caution">
    <text evidence="8">The sequence shown here is derived from an EMBL/GenBank/DDBJ whole genome shotgun (WGS) entry which is preliminary data.</text>
</comment>
<dbReference type="GO" id="GO:0015123">
    <property type="term" value="F:acetate transmembrane transporter activity"/>
    <property type="evidence" value="ECO:0007669"/>
    <property type="project" value="TreeGrafter"/>
</dbReference>
<evidence type="ECO:0000313" key="9">
    <source>
        <dbReference type="Proteomes" id="UP000799764"/>
    </source>
</evidence>
<keyword evidence="4 7" id="KW-1133">Transmembrane helix</keyword>
<dbReference type="Pfam" id="PF01184">
    <property type="entry name" value="Gpr1_Fun34_YaaH"/>
    <property type="match status" value="1"/>
</dbReference>
<dbReference type="Proteomes" id="UP000799764">
    <property type="component" value="Unassembled WGS sequence"/>
</dbReference>
<feature type="transmembrane region" description="Helical" evidence="7">
    <location>
        <begin position="270"/>
        <end position="290"/>
    </location>
</feature>
<dbReference type="GO" id="GO:0005886">
    <property type="term" value="C:plasma membrane"/>
    <property type="evidence" value="ECO:0007669"/>
    <property type="project" value="TreeGrafter"/>
</dbReference>
<dbReference type="OrthoDB" id="3648309at2759"/>
<evidence type="ECO:0008006" key="10">
    <source>
        <dbReference type="Google" id="ProtNLM"/>
    </source>
</evidence>
<feature type="transmembrane region" description="Helical" evidence="7">
    <location>
        <begin position="165"/>
        <end position="186"/>
    </location>
</feature>
<keyword evidence="3 7" id="KW-0812">Transmembrane</keyword>
<evidence type="ECO:0000256" key="3">
    <source>
        <dbReference type="ARBA" id="ARBA00022692"/>
    </source>
</evidence>
<evidence type="ECO:0000256" key="6">
    <source>
        <dbReference type="SAM" id="MobiDB-lite"/>
    </source>
</evidence>
<evidence type="ECO:0000256" key="4">
    <source>
        <dbReference type="ARBA" id="ARBA00022989"/>
    </source>
</evidence>
<feature type="transmembrane region" description="Helical" evidence="7">
    <location>
        <begin position="305"/>
        <end position="328"/>
    </location>
</feature>
<feature type="region of interest" description="Disordered" evidence="6">
    <location>
        <begin position="61"/>
        <end position="81"/>
    </location>
</feature>
<dbReference type="InterPro" id="IPR051633">
    <property type="entry name" value="AceTr"/>
</dbReference>
<dbReference type="PANTHER" id="PTHR31123:SF4">
    <property type="entry name" value="PROTEIN ALCS"/>
    <property type="match status" value="1"/>
</dbReference>
<dbReference type="PANTHER" id="PTHR31123">
    <property type="entry name" value="ACCUMULATION OF DYADS PROTEIN 2-RELATED"/>
    <property type="match status" value="1"/>
</dbReference>
<accession>A0A9P4UAI0</accession>
<feature type="transmembrane region" description="Helical" evidence="7">
    <location>
        <begin position="246"/>
        <end position="263"/>
    </location>
</feature>
<evidence type="ECO:0000313" key="8">
    <source>
        <dbReference type="EMBL" id="KAF2443270.1"/>
    </source>
</evidence>
<gene>
    <name evidence="8" type="ORF">P171DRAFT_58848</name>
</gene>
<dbReference type="EMBL" id="MU001503">
    <property type="protein sequence ID" value="KAF2443270.1"/>
    <property type="molecule type" value="Genomic_DNA"/>
</dbReference>
<proteinExistence type="inferred from homology"/>
<evidence type="ECO:0000256" key="7">
    <source>
        <dbReference type="SAM" id="Phobius"/>
    </source>
</evidence>
<feature type="transmembrane region" description="Helical" evidence="7">
    <location>
        <begin position="124"/>
        <end position="145"/>
    </location>
</feature>
<organism evidence="8 9">
    <name type="scientific">Karstenula rhodostoma CBS 690.94</name>
    <dbReference type="NCBI Taxonomy" id="1392251"/>
    <lineage>
        <taxon>Eukaryota</taxon>
        <taxon>Fungi</taxon>
        <taxon>Dikarya</taxon>
        <taxon>Ascomycota</taxon>
        <taxon>Pezizomycotina</taxon>
        <taxon>Dothideomycetes</taxon>
        <taxon>Pleosporomycetidae</taxon>
        <taxon>Pleosporales</taxon>
        <taxon>Massarineae</taxon>
        <taxon>Didymosphaeriaceae</taxon>
        <taxon>Karstenula</taxon>
    </lineage>
</organism>
<feature type="transmembrane region" description="Helical" evidence="7">
    <location>
        <begin position="193"/>
        <end position="213"/>
    </location>
</feature>
<keyword evidence="5 7" id="KW-0472">Membrane</keyword>
<comment type="subcellular location">
    <subcellularLocation>
        <location evidence="1">Membrane</location>
        <topology evidence="1">Multi-pass membrane protein</topology>
    </subcellularLocation>
</comment>
<dbReference type="AlphaFoldDB" id="A0A9P4UAI0"/>
<comment type="similarity">
    <text evidence="2">Belongs to the acetate uptake transporter (AceTr) (TC 2.A.96) family.</text>
</comment>
<evidence type="ECO:0000256" key="5">
    <source>
        <dbReference type="ARBA" id="ARBA00023136"/>
    </source>
</evidence>
<dbReference type="InterPro" id="IPR000791">
    <property type="entry name" value="Gpr1/Fun34/SatP-like"/>
</dbReference>
<name>A0A9P4UAI0_9PLEO</name>
<evidence type="ECO:0000256" key="2">
    <source>
        <dbReference type="ARBA" id="ARBA00005587"/>
    </source>
</evidence>
<reference evidence="8" key="1">
    <citation type="journal article" date="2020" name="Stud. Mycol.">
        <title>101 Dothideomycetes genomes: a test case for predicting lifestyles and emergence of pathogens.</title>
        <authorList>
            <person name="Haridas S."/>
            <person name="Albert R."/>
            <person name="Binder M."/>
            <person name="Bloem J."/>
            <person name="Labutti K."/>
            <person name="Salamov A."/>
            <person name="Andreopoulos B."/>
            <person name="Baker S."/>
            <person name="Barry K."/>
            <person name="Bills G."/>
            <person name="Bluhm B."/>
            <person name="Cannon C."/>
            <person name="Castanera R."/>
            <person name="Culley D."/>
            <person name="Daum C."/>
            <person name="Ezra D."/>
            <person name="Gonzalez J."/>
            <person name="Henrissat B."/>
            <person name="Kuo A."/>
            <person name="Liang C."/>
            <person name="Lipzen A."/>
            <person name="Lutzoni F."/>
            <person name="Magnuson J."/>
            <person name="Mondo S."/>
            <person name="Nolan M."/>
            <person name="Ohm R."/>
            <person name="Pangilinan J."/>
            <person name="Park H.-J."/>
            <person name="Ramirez L."/>
            <person name="Alfaro M."/>
            <person name="Sun H."/>
            <person name="Tritt A."/>
            <person name="Yoshinaga Y."/>
            <person name="Zwiers L.-H."/>
            <person name="Turgeon B."/>
            <person name="Goodwin S."/>
            <person name="Spatafora J."/>
            <person name="Crous P."/>
            <person name="Grigoriev I."/>
        </authorList>
    </citation>
    <scope>NUCLEOTIDE SEQUENCE</scope>
    <source>
        <strain evidence="8">CBS 690.94</strain>
    </source>
</reference>
<protein>
    <recommendedName>
        <fullName evidence="10">GPR1/FUN34/YaaH-class plasma membrane protein</fullName>
    </recommendedName>
</protein>